<dbReference type="InterPro" id="IPR011453">
    <property type="entry name" value="DUF1559"/>
</dbReference>
<gene>
    <name evidence="2" type="primary">xcpT_8</name>
    <name evidence="2" type="ORF">V22_06650</name>
</gene>
<dbReference type="Pfam" id="PF07596">
    <property type="entry name" value="SBP_bac_10"/>
    <property type="match status" value="1"/>
</dbReference>
<evidence type="ECO:0000313" key="3">
    <source>
        <dbReference type="Proteomes" id="UP000319976"/>
    </source>
</evidence>
<dbReference type="InterPro" id="IPR027558">
    <property type="entry name" value="Pre_pil_HX9DG_C"/>
</dbReference>
<evidence type="ECO:0000313" key="2">
    <source>
        <dbReference type="EMBL" id="QDT63444.1"/>
    </source>
</evidence>
<feature type="domain" description="DUF1559" evidence="1">
    <location>
        <begin position="33"/>
        <end position="331"/>
    </location>
</feature>
<dbReference type="Pfam" id="PF07963">
    <property type="entry name" value="N_methyl"/>
    <property type="match status" value="1"/>
</dbReference>
<dbReference type="KEGG" id="chya:V22_06650"/>
<keyword evidence="3" id="KW-1185">Reference proteome</keyword>
<reference evidence="2 3" key="1">
    <citation type="submission" date="2019-02" db="EMBL/GenBank/DDBJ databases">
        <title>Deep-cultivation of Planctomycetes and their phenomic and genomic characterization uncovers novel biology.</title>
        <authorList>
            <person name="Wiegand S."/>
            <person name="Jogler M."/>
            <person name="Boedeker C."/>
            <person name="Pinto D."/>
            <person name="Vollmers J."/>
            <person name="Rivas-Marin E."/>
            <person name="Kohn T."/>
            <person name="Peeters S.H."/>
            <person name="Heuer A."/>
            <person name="Rast P."/>
            <person name="Oberbeckmann S."/>
            <person name="Bunk B."/>
            <person name="Jeske O."/>
            <person name="Meyerdierks A."/>
            <person name="Storesund J.E."/>
            <person name="Kallscheuer N."/>
            <person name="Luecker S."/>
            <person name="Lage O.M."/>
            <person name="Pohl T."/>
            <person name="Merkel B.J."/>
            <person name="Hornburger P."/>
            <person name="Mueller R.-W."/>
            <person name="Bruemmer F."/>
            <person name="Labrenz M."/>
            <person name="Spormann A.M."/>
            <person name="Op den Camp H."/>
            <person name="Overmann J."/>
            <person name="Amann R."/>
            <person name="Jetten M.S.M."/>
            <person name="Mascher T."/>
            <person name="Medema M.H."/>
            <person name="Devos D.P."/>
            <person name="Kaster A.-K."/>
            <person name="Ovreas L."/>
            <person name="Rohde M."/>
            <person name="Galperin M.Y."/>
            <person name="Jogler C."/>
        </authorList>
    </citation>
    <scope>NUCLEOTIDE SEQUENCE [LARGE SCALE GENOMIC DNA]</scope>
    <source>
        <strain evidence="2 3">V22</strain>
    </source>
</reference>
<dbReference type="NCBIfam" id="TIGR02532">
    <property type="entry name" value="IV_pilin_GFxxxE"/>
    <property type="match status" value="1"/>
</dbReference>
<name>A0A517T502_9PLAN</name>
<dbReference type="PANTHER" id="PTHR30093:SF2">
    <property type="entry name" value="TYPE II SECRETION SYSTEM PROTEIN H"/>
    <property type="match status" value="1"/>
</dbReference>
<dbReference type="Gene3D" id="3.30.700.10">
    <property type="entry name" value="Glycoprotein, Type 4 Pilin"/>
    <property type="match status" value="1"/>
</dbReference>
<dbReference type="EMBL" id="CP036316">
    <property type="protein sequence ID" value="QDT63444.1"/>
    <property type="molecule type" value="Genomic_DNA"/>
</dbReference>
<proteinExistence type="predicted"/>
<dbReference type="RefSeq" id="WP_145266867.1">
    <property type="nucleotide sequence ID" value="NZ_CP036316.1"/>
</dbReference>
<sequence>MFGSPRKGFTIVELLVVIAVISLLIALLLPAVQQAREAARVSQCKNNLKQIGLAMHNYHDNFATFPPGVCSKETETTSLSQNSFCDTDNSPHITLDGKLIRAAAYGWSWNAFLLPYLDQANLYQTLDVANSPQLMLDDVVTSGGNNVARKEEIQQPLSVLRCPTDPSPILSTAYSYSNDGNVKSYRTDGTVIDLPLINYVACHSNNHFVPNVNYSCDDRWVSKSHYGVFGLNSKTRIRDITDGTSSTILVGEKSANFSYNGTDAQVGGVAYLSAYTSNGYQSRTTFASGGINIFGDSGASTLYSFNSSHVGGAQFVFADGSVHFLNENIEFDGVGAPSGNMGTASISTLLEYLQCIADGEVTGTF</sequence>
<dbReference type="PANTHER" id="PTHR30093">
    <property type="entry name" value="GENERAL SECRETION PATHWAY PROTEIN G"/>
    <property type="match status" value="1"/>
</dbReference>
<dbReference type="AlphaFoldDB" id="A0A517T502"/>
<dbReference type="SUPFAM" id="SSF54523">
    <property type="entry name" value="Pili subunits"/>
    <property type="match status" value="1"/>
</dbReference>
<accession>A0A517T502</accession>
<dbReference type="Proteomes" id="UP000319976">
    <property type="component" value="Chromosome"/>
</dbReference>
<dbReference type="NCBIfam" id="TIGR04294">
    <property type="entry name" value="pre_pil_HX9DG"/>
    <property type="match status" value="1"/>
</dbReference>
<organism evidence="2 3">
    <name type="scientific">Calycomorphotria hydatis</name>
    <dbReference type="NCBI Taxonomy" id="2528027"/>
    <lineage>
        <taxon>Bacteria</taxon>
        <taxon>Pseudomonadati</taxon>
        <taxon>Planctomycetota</taxon>
        <taxon>Planctomycetia</taxon>
        <taxon>Planctomycetales</taxon>
        <taxon>Planctomycetaceae</taxon>
        <taxon>Calycomorphotria</taxon>
    </lineage>
</organism>
<evidence type="ECO:0000259" key="1">
    <source>
        <dbReference type="Pfam" id="PF07596"/>
    </source>
</evidence>
<protein>
    <submittedName>
        <fullName evidence="2">Type II secretion system protein G</fullName>
    </submittedName>
</protein>
<dbReference type="InterPro" id="IPR045584">
    <property type="entry name" value="Pilin-like"/>
</dbReference>
<dbReference type="InterPro" id="IPR012902">
    <property type="entry name" value="N_methyl_site"/>
</dbReference>